<dbReference type="EMBL" id="GBRH01251785">
    <property type="protein sequence ID" value="JAD46110.1"/>
    <property type="molecule type" value="Transcribed_RNA"/>
</dbReference>
<organism evidence="1">
    <name type="scientific">Arundo donax</name>
    <name type="common">Giant reed</name>
    <name type="synonym">Donax arundinaceus</name>
    <dbReference type="NCBI Taxonomy" id="35708"/>
    <lineage>
        <taxon>Eukaryota</taxon>
        <taxon>Viridiplantae</taxon>
        <taxon>Streptophyta</taxon>
        <taxon>Embryophyta</taxon>
        <taxon>Tracheophyta</taxon>
        <taxon>Spermatophyta</taxon>
        <taxon>Magnoliopsida</taxon>
        <taxon>Liliopsida</taxon>
        <taxon>Poales</taxon>
        <taxon>Poaceae</taxon>
        <taxon>PACMAD clade</taxon>
        <taxon>Arundinoideae</taxon>
        <taxon>Arundineae</taxon>
        <taxon>Arundo</taxon>
    </lineage>
</organism>
<proteinExistence type="predicted"/>
<dbReference type="AlphaFoldDB" id="A0A0A9AAX9"/>
<reference evidence="1" key="2">
    <citation type="journal article" date="2015" name="Data Brief">
        <title>Shoot transcriptome of the giant reed, Arundo donax.</title>
        <authorList>
            <person name="Barrero R.A."/>
            <person name="Guerrero F.D."/>
            <person name="Moolhuijzen P."/>
            <person name="Goolsby J.A."/>
            <person name="Tidwell J."/>
            <person name="Bellgard S.E."/>
            <person name="Bellgard M.I."/>
        </authorList>
    </citation>
    <scope>NUCLEOTIDE SEQUENCE</scope>
    <source>
        <tissue evidence="1">Shoot tissue taken approximately 20 cm above the soil surface</tissue>
    </source>
</reference>
<protein>
    <submittedName>
        <fullName evidence="1">Uncharacterized protein</fullName>
    </submittedName>
</protein>
<name>A0A0A9AAX9_ARUDO</name>
<accession>A0A0A9AAX9</accession>
<sequence length="26" mass="3078">MFHLLGQLYSYIKHMILPAISNKIFV</sequence>
<evidence type="ECO:0000313" key="1">
    <source>
        <dbReference type="EMBL" id="JAD46110.1"/>
    </source>
</evidence>
<reference evidence="1" key="1">
    <citation type="submission" date="2014-09" db="EMBL/GenBank/DDBJ databases">
        <authorList>
            <person name="Magalhaes I.L.F."/>
            <person name="Oliveira U."/>
            <person name="Santos F.R."/>
            <person name="Vidigal T.H.D.A."/>
            <person name="Brescovit A.D."/>
            <person name="Santos A.J."/>
        </authorList>
    </citation>
    <scope>NUCLEOTIDE SEQUENCE</scope>
    <source>
        <tissue evidence="1">Shoot tissue taken approximately 20 cm above the soil surface</tissue>
    </source>
</reference>